<dbReference type="Gene3D" id="1.10.132.50">
    <property type="entry name" value="ATP synthase (C/AC39) subunit, domain 3"/>
    <property type="match status" value="1"/>
</dbReference>
<name>A0A926HUY8_9FIRM</name>
<protein>
    <submittedName>
        <fullName evidence="4">V-type ATPase subunit</fullName>
    </submittedName>
</protein>
<dbReference type="InterPro" id="IPR044911">
    <property type="entry name" value="V-type_ATPase_csu/dsu_dom_3"/>
</dbReference>
<dbReference type="InterPro" id="IPR036079">
    <property type="entry name" value="ATPase_csu/dsu_sf"/>
</dbReference>
<dbReference type="InterPro" id="IPR002843">
    <property type="entry name" value="ATPase_V0-cplx_csu/dsu"/>
</dbReference>
<reference evidence="4" key="1">
    <citation type="submission" date="2020-08" db="EMBL/GenBank/DDBJ databases">
        <title>Genome public.</title>
        <authorList>
            <person name="Liu C."/>
            <person name="Sun Q."/>
        </authorList>
    </citation>
    <scope>NUCLEOTIDE SEQUENCE</scope>
    <source>
        <strain evidence="4">BX7</strain>
    </source>
</reference>
<dbReference type="EMBL" id="JACRSP010000002">
    <property type="protein sequence ID" value="MBC8536061.1"/>
    <property type="molecule type" value="Genomic_DNA"/>
</dbReference>
<accession>A0A926HUY8</accession>
<sequence length="335" mass="37675">MRKLNDSAYLYASGKIKVLENALLTSEDVEKLIDARSNDEILKILADHGYDSRDIDPAEAHFYDELIENARSDVYEFIQSIAPSVENFHIFLYPTDYHNLKVAVKSEIGGAEKSFYMKGGSVPVKALVHAVRERDFGALTRPMAEGVEQAFEQFERSGDPQEIDIILDNHCFLDMKRLALRSGSDYLKSYVDTVVDVSNIKSFFRLRRMNATRVFAARVMQVGGLIAPERLASLYDAGVEAFVRALEGGAYGELVSQGAKLLGEPGGMAALEQYCDDFQMRTVRRARRIPFGEEVLAGYLLAKETEFKMIRIIMAGRRAGLGYEEIKGRLRLLYV</sequence>
<evidence type="ECO:0000256" key="1">
    <source>
        <dbReference type="ARBA" id="ARBA00006709"/>
    </source>
</evidence>
<dbReference type="Proteomes" id="UP000620366">
    <property type="component" value="Unassembled WGS sequence"/>
</dbReference>
<evidence type="ECO:0000313" key="4">
    <source>
        <dbReference type="EMBL" id="MBC8536061.1"/>
    </source>
</evidence>
<proteinExistence type="inferred from homology"/>
<dbReference type="SUPFAM" id="SSF103486">
    <property type="entry name" value="V-type ATP synthase subunit C"/>
    <property type="match status" value="1"/>
</dbReference>
<dbReference type="GO" id="GO:0046961">
    <property type="term" value="F:proton-transporting ATPase activity, rotational mechanism"/>
    <property type="evidence" value="ECO:0007669"/>
    <property type="project" value="InterPro"/>
</dbReference>
<dbReference type="RefSeq" id="WP_249299816.1">
    <property type="nucleotide sequence ID" value="NZ_JACRSP010000002.1"/>
</dbReference>
<comment type="caution">
    <text evidence="4">The sequence shown here is derived from an EMBL/GenBank/DDBJ whole genome shotgun (WGS) entry which is preliminary data.</text>
</comment>
<dbReference type="InterPro" id="IPR050873">
    <property type="entry name" value="V-ATPase_V0D/AC39_subunit"/>
</dbReference>
<organism evidence="4 5">
    <name type="scientific">Feifania hominis</name>
    <dbReference type="NCBI Taxonomy" id="2763660"/>
    <lineage>
        <taxon>Bacteria</taxon>
        <taxon>Bacillati</taxon>
        <taxon>Bacillota</taxon>
        <taxon>Clostridia</taxon>
        <taxon>Eubacteriales</taxon>
        <taxon>Feifaniaceae</taxon>
        <taxon>Feifania</taxon>
    </lineage>
</organism>
<dbReference type="PANTHER" id="PTHR38682">
    <property type="entry name" value="V-TYPE ATP SYNTHASE SUBUNIT C"/>
    <property type="match status" value="1"/>
</dbReference>
<comment type="similarity">
    <text evidence="1">Belongs to the V-ATPase V0D/AC39 subunit family.</text>
</comment>
<dbReference type="PANTHER" id="PTHR38682:SF1">
    <property type="entry name" value="V-TYPE ATP SYNTHASE SUBUNIT C"/>
    <property type="match status" value="1"/>
</dbReference>
<keyword evidence="3" id="KW-0406">Ion transport</keyword>
<gene>
    <name evidence="4" type="ORF">H8695_05070</name>
</gene>
<dbReference type="AlphaFoldDB" id="A0A926HUY8"/>
<evidence type="ECO:0000313" key="5">
    <source>
        <dbReference type="Proteomes" id="UP000620366"/>
    </source>
</evidence>
<dbReference type="InterPro" id="IPR035067">
    <property type="entry name" value="V-type_ATPase_csu/dsu"/>
</dbReference>
<keyword evidence="2" id="KW-0813">Transport</keyword>
<dbReference type="Gene3D" id="1.20.1690.10">
    <property type="entry name" value="V-type ATP synthase subunit C domain"/>
    <property type="match status" value="2"/>
</dbReference>
<evidence type="ECO:0000256" key="3">
    <source>
        <dbReference type="ARBA" id="ARBA00023065"/>
    </source>
</evidence>
<keyword evidence="5" id="KW-1185">Reference proteome</keyword>
<dbReference type="Pfam" id="PF01992">
    <property type="entry name" value="vATP-synt_AC39"/>
    <property type="match status" value="1"/>
</dbReference>
<evidence type="ECO:0000256" key="2">
    <source>
        <dbReference type="ARBA" id="ARBA00022448"/>
    </source>
</evidence>